<dbReference type="InterPro" id="IPR000182">
    <property type="entry name" value="GNAT_dom"/>
</dbReference>
<dbReference type="Pfam" id="PF00583">
    <property type="entry name" value="Acetyltransf_1"/>
    <property type="match status" value="1"/>
</dbReference>
<evidence type="ECO:0000256" key="2">
    <source>
        <dbReference type="ARBA" id="ARBA00023315"/>
    </source>
</evidence>
<keyword evidence="5" id="KW-1185">Reference proteome</keyword>
<dbReference type="InterPro" id="IPR050832">
    <property type="entry name" value="Bact_Acetyltransf"/>
</dbReference>
<gene>
    <name evidence="4" type="ORF">D7S86_24845</name>
</gene>
<dbReference type="SUPFAM" id="SSF55729">
    <property type="entry name" value="Acyl-CoA N-acyltransferases (Nat)"/>
    <property type="match status" value="1"/>
</dbReference>
<protein>
    <submittedName>
        <fullName evidence="4">GNAT family N-acetyltransferase</fullName>
    </submittedName>
</protein>
<evidence type="ECO:0000313" key="4">
    <source>
        <dbReference type="EMBL" id="RKP46154.1"/>
    </source>
</evidence>
<dbReference type="CDD" id="cd04301">
    <property type="entry name" value="NAT_SF"/>
    <property type="match status" value="1"/>
</dbReference>
<keyword evidence="1 4" id="KW-0808">Transferase</keyword>
<dbReference type="PANTHER" id="PTHR43877">
    <property type="entry name" value="AMINOALKYLPHOSPHONATE N-ACETYLTRANSFERASE-RELATED-RELATED"/>
    <property type="match status" value="1"/>
</dbReference>
<accession>A0A494XDE4</accession>
<dbReference type="RefSeq" id="WP_121090485.1">
    <property type="nucleotide sequence ID" value="NZ_RBZU01000015.1"/>
</dbReference>
<dbReference type="GO" id="GO:0016747">
    <property type="term" value="F:acyltransferase activity, transferring groups other than amino-acyl groups"/>
    <property type="evidence" value="ECO:0007669"/>
    <property type="project" value="InterPro"/>
</dbReference>
<dbReference type="EMBL" id="RBZU01000015">
    <property type="protein sequence ID" value="RKP46154.1"/>
    <property type="molecule type" value="Genomic_DNA"/>
</dbReference>
<dbReference type="InterPro" id="IPR016181">
    <property type="entry name" value="Acyl_CoA_acyltransferase"/>
</dbReference>
<keyword evidence="2" id="KW-0012">Acyltransferase</keyword>
<comment type="caution">
    <text evidence="4">The sequence shown here is derived from an EMBL/GenBank/DDBJ whole genome shotgun (WGS) entry which is preliminary data.</text>
</comment>
<organism evidence="4 5">
    <name type="scientific">Pararobbsia silviterrae</name>
    <dbReference type="NCBI Taxonomy" id="1792498"/>
    <lineage>
        <taxon>Bacteria</taxon>
        <taxon>Pseudomonadati</taxon>
        <taxon>Pseudomonadota</taxon>
        <taxon>Betaproteobacteria</taxon>
        <taxon>Burkholderiales</taxon>
        <taxon>Burkholderiaceae</taxon>
        <taxon>Pararobbsia</taxon>
    </lineage>
</organism>
<sequence length="156" mass="16947">MTQIRPMTLHDYDAVIALMKQTPGVSVRDADSRDAVGRYLERNPGLSFVACADEADGIVGTQAAHRAIVGCIMSGHDGRRGYLQHLVVHPDHRRRGLGGALATHCIDALAALGIHKCHVDVLKNNASGADFWTRQGWSLRTDIDRYSHIRGGNANA</sequence>
<dbReference type="PANTHER" id="PTHR43877:SF8">
    <property type="entry name" value="N-ACETYLGLUTAMATE SYNTHASE-RELATED"/>
    <property type="match status" value="1"/>
</dbReference>
<name>A0A494XDE4_9BURK</name>
<proteinExistence type="predicted"/>
<reference evidence="4 5" key="1">
    <citation type="submission" date="2018-10" db="EMBL/GenBank/DDBJ databases">
        <title>Robbsia sp. DHC34, isolated from soil.</title>
        <authorList>
            <person name="Gao Z.-H."/>
            <person name="Qiu L.-H."/>
        </authorList>
    </citation>
    <scope>NUCLEOTIDE SEQUENCE [LARGE SCALE GENOMIC DNA]</scope>
    <source>
        <strain evidence="4 5">DHC34</strain>
    </source>
</reference>
<evidence type="ECO:0000256" key="1">
    <source>
        <dbReference type="ARBA" id="ARBA00022679"/>
    </source>
</evidence>
<dbReference type="Proteomes" id="UP000270342">
    <property type="component" value="Unassembled WGS sequence"/>
</dbReference>
<dbReference type="OrthoDB" id="1821130at2"/>
<dbReference type="PROSITE" id="PS51186">
    <property type="entry name" value="GNAT"/>
    <property type="match status" value="1"/>
</dbReference>
<evidence type="ECO:0000313" key="5">
    <source>
        <dbReference type="Proteomes" id="UP000270342"/>
    </source>
</evidence>
<dbReference type="AlphaFoldDB" id="A0A494XDE4"/>
<dbReference type="Gene3D" id="3.40.630.30">
    <property type="match status" value="1"/>
</dbReference>
<feature type="domain" description="N-acetyltransferase" evidence="3">
    <location>
        <begin position="2"/>
        <end position="156"/>
    </location>
</feature>
<evidence type="ECO:0000259" key="3">
    <source>
        <dbReference type="PROSITE" id="PS51186"/>
    </source>
</evidence>